<feature type="transmembrane region" description="Helical" evidence="7">
    <location>
        <begin position="124"/>
        <end position="143"/>
    </location>
</feature>
<feature type="transmembrane region" description="Helical" evidence="7">
    <location>
        <begin position="71"/>
        <end position="90"/>
    </location>
</feature>
<evidence type="ECO:0000256" key="7">
    <source>
        <dbReference type="SAM" id="Phobius"/>
    </source>
</evidence>
<dbReference type="RefSeq" id="WP_191707053.1">
    <property type="nucleotide sequence ID" value="NZ_JACSQA010000008.1"/>
</dbReference>
<dbReference type="Pfam" id="PF03601">
    <property type="entry name" value="Cons_hypoth698"/>
    <property type="match status" value="1"/>
</dbReference>
<feature type="transmembrane region" description="Helical" evidence="7">
    <location>
        <begin position="312"/>
        <end position="330"/>
    </location>
</feature>
<dbReference type="EMBL" id="JACSQA010000008">
    <property type="protein sequence ID" value="MBD8026555.1"/>
    <property type="molecule type" value="Genomic_DNA"/>
</dbReference>
<evidence type="ECO:0000256" key="6">
    <source>
        <dbReference type="ARBA" id="ARBA00023136"/>
    </source>
</evidence>
<dbReference type="InterPro" id="IPR018383">
    <property type="entry name" value="UPF0324_pro"/>
</dbReference>
<feature type="transmembrane region" description="Helical" evidence="7">
    <location>
        <begin position="155"/>
        <end position="177"/>
    </location>
</feature>
<gene>
    <name evidence="8" type="ORF">H9636_07795</name>
</gene>
<feature type="transmembrane region" description="Helical" evidence="7">
    <location>
        <begin position="96"/>
        <end position="117"/>
    </location>
</feature>
<keyword evidence="9" id="KW-1185">Reference proteome</keyword>
<name>A0ABR8XBG1_9BACL</name>
<evidence type="ECO:0000256" key="4">
    <source>
        <dbReference type="ARBA" id="ARBA00022692"/>
    </source>
</evidence>
<dbReference type="PANTHER" id="PTHR30106">
    <property type="entry name" value="INNER MEMBRANE PROTEIN YEIH-RELATED"/>
    <property type="match status" value="1"/>
</dbReference>
<comment type="similarity">
    <text evidence="2">Belongs to the UPF0324 family.</text>
</comment>
<accession>A0ABR8XBG1</accession>
<comment type="caution">
    <text evidence="8">The sequence shown here is derived from an EMBL/GenBank/DDBJ whole genome shotgun (WGS) entry which is preliminary data.</text>
</comment>
<keyword evidence="3" id="KW-1003">Cell membrane</keyword>
<evidence type="ECO:0000256" key="2">
    <source>
        <dbReference type="ARBA" id="ARBA00007977"/>
    </source>
</evidence>
<organism evidence="8 9">
    <name type="scientific">Ureibacillus galli</name>
    <dbReference type="NCBI Taxonomy" id="2762222"/>
    <lineage>
        <taxon>Bacteria</taxon>
        <taxon>Bacillati</taxon>
        <taxon>Bacillota</taxon>
        <taxon>Bacilli</taxon>
        <taxon>Bacillales</taxon>
        <taxon>Caryophanaceae</taxon>
        <taxon>Ureibacillus</taxon>
    </lineage>
</organism>
<evidence type="ECO:0000256" key="5">
    <source>
        <dbReference type="ARBA" id="ARBA00022989"/>
    </source>
</evidence>
<evidence type="ECO:0000313" key="9">
    <source>
        <dbReference type="Proteomes" id="UP000640930"/>
    </source>
</evidence>
<proteinExistence type="inferred from homology"/>
<feature type="transmembrane region" description="Helical" evidence="7">
    <location>
        <begin position="281"/>
        <end position="300"/>
    </location>
</feature>
<feature type="transmembrane region" description="Helical" evidence="7">
    <location>
        <begin position="250"/>
        <end position="269"/>
    </location>
</feature>
<evidence type="ECO:0000313" key="8">
    <source>
        <dbReference type="EMBL" id="MBD8026555.1"/>
    </source>
</evidence>
<comment type="subcellular location">
    <subcellularLocation>
        <location evidence="1">Cell membrane</location>
        <topology evidence="1">Multi-pass membrane protein</topology>
    </subcellularLocation>
</comment>
<reference evidence="8 9" key="1">
    <citation type="submission" date="2020-08" db="EMBL/GenBank/DDBJ databases">
        <title>A Genomic Blueprint of the Chicken Gut Microbiome.</title>
        <authorList>
            <person name="Gilroy R."/>
            <person name="Ravi A."/>
            <person name="Getino M."/>
            <person name="Pursley I."/>
            <person name="Horton D.L."/>
            <person name="Alikhan N.-F."/>
            <person name="Baker D."/>
            <person name="Gharbi K."/>
            <person name="Hall N."/>
            <person name="Watson M."/>
            <person name="Adriaenssens E.M."/>
            <person name="Foster-Nyarko E."/>
            <person name="Jarju S."/>
            <person name="Secka A."/>
            <person name="Antonio M."/>
            <person name="Oren A."/>
            <person name="Chaudhuri R."/>
            <person name="La Ragione R.M."/>
            <person name="Hildebrand F."/>
            <person name="Pallen M.J."/>
        </authorList>
    </citation>
    <scope>NUCLEOTIDE SEQUENCE [LARGE SCALE GENOMIC DNA]</scope>
    <source>
        <strain evidence="8 9">Re31</strain>
    </source>
</reference>
<dbReference type="Proteomes" id="UP000640930">
    <property type="component" value="Unassembled WGS sequence"/>
</dbReference>
<protein>
    <submittedName>
        <fullName evidence="8">Sulfate exporter family transporter</fullName>
    </submittedName>
</protein>
<keyword evidence="4 7" id="KW-0812">Transmembrane</keyword>
<sequence>MNRMTKYATTGFYLGILLMVSITLLAYCLSFIPVFSLLGPLAIALLLAIIYRNVYQYPEKFRCGIQFSSKIILRLAIILYGIRLNIKLIVDEGFPLLIRAAIVIIFALFITFTIGKVFGVDRKLLLLLGSGTGICGAAAIGAISSIIDSDEDDTAMAIGMIACVGTIFALAAPVIAAITSMTPELYGQWVGFSLHEIAHALLAGSSFGDESLTPALLSKLSRVLLLFPVTMMIVLFLSMKNKNAHKKASFPYFLLGFIVVSIIGTIGLQNKWLSTSFQNNVSSFASFLLTVAMAALGMSVDFKKLKKNALKPLCTLLLTSILLSLFAWWIL</sequence>
<feature type="transmembrane region" description="Helical" evidence="7">
    <location>
        <begin position="189"/>
        <end position="208"/>
    </location>
</feature>
<feature type="transmembrane region" description="Helical" evidence="7">
    <location>
        <begin position="31"/>
        <end position="51"/>
    </location>
</feature>
<dbReference type="PANTHER" id="PTHR30106:SF2">
    <property type="entry name" value="UPF0324 INNER MEMBRANE PROTEIN YEIH"/>
    <property type="match status" value="1"/>
</dbReference>
<evidence type="ECO:0000256" key="1">
    <source>
        <dbReference type="ARBA" id="ARBA00004651"/>
    </source>
</evidence>
<evidence type="ECO:0000256" key="3">
    <source>
        <dbReference type="ARBA" id="ARBA00022475"/>
    </source>
</evidence>
<feature type="transmembrane region" description="Helical" evidence="7">
    <location>
        <begin position="7"/>
        <end position="25"/>
    </location>
</feature>
<keyword evidence="6 7" id="KW-0472">Membrane</keyword>
<feature type="transmembrane region" description="Helical" evidence="7">
    <location>
        <begin position="220"/>
        <end position="238"/>
    </location>
</feature>
<keyword evidence="5 7" id="KW-1133">Transmembrane helix</keyword>